<keyword evidence="2" id="KW-0805">Transcription regulation</keyword>
<dbReference type="GO" id="GO:0005634">
    <property type="term" value="C:nucleus"/>
    <property type="evidence" value="ECO:0007669"/>
    <property type="project" value="UniProtKB-SubCell"/>
</dbReference>
<dbReference type="InterPro" id="IPR051732">
    <property type="entry name" value="USF"/>
</dbReference>
<accession>A0A315UZ65</accession>
<dbReference type="InterPro" id="IPR011598">
    <property type="entry name" value="bHLH_dom"/>
</dbReference>
<dbReference type="PANTHER" id="PTHR46117">
    <property type="entry name" value="FI24210P1"/>
    <property type="match status" value="1"/>
</dbReference>
<evidence type="ECO:0000256" key="1">
    <source>
        <dbReference type="ARBA" id="ARBA00004123"/>
    </source>
</evidence>
<sequence>MKMEEEEEGKELVSGVWMGQDGAEELHTLLHSNSSLQLEPGPLLGHRVQSLPGVGQLGLVGGLQARQLPGHLRLRLGDAQTQAGVLRLQEAHLVDVDGQTVVEVAEVLLLLQPGDAVGGQRGASASRSVFGCRHFTVKPVDEKTRRGNYSSIFSNSFAGSSECLRTGALFPACWSVTERLQMDASARVGKNEMGGEEGGWPQLWHLGSSMSLLRSAKESTPRLIGRIKSRSFGAETAAELLEDGEDKKIRFRVFSARIRLLLALPAAINPLEADRTPGRSSFSVCPITAPPQRPPAAHLPAPRLTCPGLSSSHDPGVCPRDQRLHLRPSELLKFLTSWEGLMEMLEQSLEGSVRLKLIPIFSSSCFSHAKQETEEVVQLQEDCLENMVVYVSECQELVVSAGEAVGTDGQAVTITSVPQAAFTDHGVQYQFRTENNGGQVRRKSFCFLVLQQTGEQTVLVCRTKINSALRLQVTYRVVQVTEDQLEATAEATGAVSVVSAAAFAGAPQAVAQAVIQNSFSNGGSPGGDAVGGETRFAYFPAAAVTDGTAVSVQGADPAITQAGGQFYVMMSPSEVLQTASPRTIAPRTHTYTTKVDGPRAPRDERRRAQHNEVERRRRDKINNWIVTLSKLIPDCSVDTRTGAVSLPAPTRPAPTRPAFLTMRVTLCVAQSKGGILSKACDYIRELRQNNQRLQDGYKEVERVEMDNELLRQQMEELKNENALLRAQLQQHGVEVNGDETPQ</sequence>
<dbReference type="Proteomes" id="UP000250572">
    <property type="component" value="Unassembled WGS sequence"/>
</dbReference>
<evidence type="ECO:0000256" key="5">
    <source>
        <dbReference type="SAM" id="Coils"/>
    </source>
</evidence>
<comment type="caution">
    <text evidence="8">The sequence shown here is derived from an EMBL/GenBank/DDBJ whole genome shotgun (WGS) entry which is preliminary data.</text>
</comment>
<dbReference type="SMART" id="SM00353">
    <property type="entry name" value="HLH"/>
    <property type="match status" value="1"/>
</dbReference>
<dbReference type="GO" id="GO:0046983">
    <property type="term" value="F:protein dimerization activity"/>
    <property type="evidence" value="ECO:0007669"/>
    <property type="project" value="InterPro"/>
</dbReference>
<keyword evidence="4" id="KW-0539">Nucleus</keyword>
<feature type="region of interest" description="Disordered" evidence="6">
    <location>
        <begin position="589"/>
        <end position="614"/>
    </location>
</feature>
<evidence type="ECO:0000256" key="6">
    <source>
        <dbReference type="SAM" id="MobiDB-lite"/>
    </source>
</evidence>
<dbReference type="Gene3D" id="4.10.280.10">
    <property type="entry name" value="Helix-loop-helix DNA-binding domain"/>
    <property type="match status" value="1"/>
</dbReference>
<feature type="domain" description="BHLH" evidence="7">
    <location>
        <begin position="605"/>
        <end position="686"/>
    </location>
</feature>
<comment type="subcellular location">
    <subcellularLocation>
        <location evidence="1">Nucleus</location>
    </subcellularLocation>
</comment>
<reference evidence="8 9" key="1">
    <citation type="journal article" date="2018" name="G3 (Bethesda)">
        <title>A High-Quality Reference Genome for the Invasive Mosquitofish Gambusia affinis Using a Chicago Library.</title>
        <authorList>
            <person name="Hoffberg S.L."/>
            <person name="Troendle N.J."/>
            <person name="Glenn T.C."/>
            <person name="Mahmud O."/>
            <person name="Louha S."/>
            <person name="Chalopin D."/>
            <person name="Bennetzen J.L."/>
            <person name="Mauricio R."/>
        </authorList>
    </citation>
    <scope>NUCLEOTIDE SEQUENCE [LARGE SCALE GENOMIC DNA]</scope>
    <source>
        <strain evidence="8">NE01/NJP1002.9</strain>
        <tissue evidence="8">Muscle</tissue>
    </source>
</reference>
<dbReference type="PROSITE" id="PS50888">
    <property type="entry name" value="BHLH"/>
    <property type="match status" value="1"/>
</dbReference>
<feature type="compositionally biased region" description="Basic and acidic residues" evidence="6">
    <location>
        <begin position="596"/>
        <end position="614"/>
    </location>
</feature>
<dbReference type="GO" id="GO:0000981">
    <property type="term" value="F:DNA-binding transcription factor activity, RNA polymerase II-specific"/>
    <property type="evidence" value="ECO:0007669"/>
    <property type="project" value="TreeGrafter"/>
</dbReference>
<gene>
    <name evidence="8" type="ORF">CCH79_00017875</name>
</gene>
<evidence type="ECO:0000313" key="8">
    <source>
        <dbReference type="EMBL" id="PWA16764.1"/>
    </source>
</evidence>
<dbReference type="Pfam" id="PF00010">
    <property type="entry name" value="HLH"/>
    <property type="match status" value="1"/>
</dbReference>
<dbReference type="EMBL" id="NHOQ01002476">
    <property type="protein sequence ID" value="PWA16764.1"/>
    <property type="molecule type" value="Genomic_DNA"/>
</dbReference>
<dbReference type="STRING" id="33528.ENSGAFP00000023600"/>
<organism evidence="8 9">
    <name type="scientific">Gambusia affinis</name>
    <name type="common">Western mosquitofish</name>
    <name type="synonym">Heterandria affinis</name>
    <dbReference type="NCBI Taxonomy" id="33528"/>
    <lineage>
        <taxon>Eukaryota</taxon>
        <taxon>Metazoa</taxon>
        <taxon>Chordata</taxon>
        <taxon>Craniata</taxon>
        <taxon>Vertebrata</taxon>
        <taxon>Euteleostomi</taxon>
        <taxon>Actinopterygii</taxon>
        <taxon>Neopterygii</taxon>
        <taxon>Teleostei</taxon>
        <taxon>Neoteleostei</taxon>
        <taxon>Acanthomorphata</taxon>
        <taxon>Ovalentaria</taxon>
        <taxon>Atherinomorphae</taxon>
        <taxon>Cyprinodontiformes</taxon>
        <taxon>Poeciliidae</taxon>
        <taxon>Poeciliinae</taxon>
        <taxon>Gambusia</taxon>
    </lineage>
</organism>
<evidence type="ECO:0000259" key="7">
    <source>
        <dbReference type="PROSITE" id="PS50888"/>
    </source>
</evidence>
<evidence type="ECO:0000256" key="2">
    <source>
        <dbReference type="ARBA" id="ARBA00023015"/>
    </source>
</evidence>
<name>A0A315UZ65_GAMAF</name>
<dbReference type="SUPFAM" id="SSF47459">
    <property type="entry name" value="HLH, helix-loop-helix DNA-binding domain"/>
    <property type="match status" value="1"/>
</dbReference>
<proteinExistence type="predicted"/>
<keyword evidence="3" id="KW-0804">Transcription</keyword>
<feature type="coiled-coil region" evidence="5">
    <location>
        <begin position="683"/>
        <end position="734"/>
    </location>
</feature>
<dbReference type="GO" id="GO:0000978">
    <property type="term" value="F:RNA polymerase II cis-regulatory region sequence-specific DNA binding"/>
    <property type="evidence" value="ECO:0007669"/>
    <property type="project" value="TreeGrafter"/>
</dbReference>
<keyword evidence="5" id="KW-0175">Coiled coil</keyword>
<evidence type="ECO:0000256" key="4">
    <source>
        <dbReference type="ARBA" id="ARBA00023242"/>
    </source>
</evidence>
<dbReference type="AlphaFoldDB" id="A0A315UZ65"/>
<protein>
    <recommendedName>
        <fullName evidence="7">BHLH domain-containing protein</fullName>
    </recommendedName>
</protein>
<evidence type="ECO:0000313" key="9">
    <source>
        <dbReference type="Proteomes" id="UP000250572"/>
    </source>
</evidence>
<evidence type="ECO:0000256" key="3">
    <source>
        <dbReference type="ARBA" id="ARBA00023163"/>
    </source>
</evidence>
<dbReference type="InterPro" id="IPR036638">
    <property type="entry name" value="HLH_DNA-bd_sf"/>
</dbReference>
<dbReference type="GO" id="GO:0045944">
    <property type="term" value="P:positive regulation of transcription by RNA polymerase II"/>
    <property type="evidence" value="ECO:0007669"/>
    <property type="project" value="UniProtKB-ARBA"/>
</dbReference>
<keyword evidence="9" id="KW-1185">Reference proteome</keyword>
<dbReference type="PANTHER" id="PTHR46117:SF2">
    <property type="entry name" value="UPSTREAM STIMULATORY FACTOR 2"/>
    <property type="match status" value="1"/>
</dbReference>